<dbReference type="InterPro" id="IPR050879">
    <property type="entry name" value="Acyltransferase_3"/>
</dbReference>
<dbReference type="AlphaFoldDB" id="A0ABC9U8F0"/>
<feature type="transmembrane region" description="Helical" evidence="2">
    <location>
        <begin position="330"/>
        <end position="352"/>
    </location>
</feature>
<comment type="caution">
    <text evidence="5">The sequence shown here is derived from an EMBL/GenBank/DDBJ whole genome shotgun (WGS) entry which is preliminary data.</text>
</comment>
<dbReference type="Pfam" id="PF13472">
    <property type="entry name" value="Lipase_GDSL_2"/>
    <property type="match status" value="1"/>
</dbReference>
<feature type="transmembrane region" description="Helical" evidence="2">
    <location>
        <begin position="208"/>
        <end position="228"/>
    </location>
</feature>
<dbReference type="EMBL" id="AYIP01000011">
    <property type="protein sequence ID" value="ESM31211.1"/>
    <property type="molecule type" value="Genomic_DNA"/>
</dbReference>
<evidence type="ECO:0000313" key="5">
    <source>
        <dbReference type="EMBL" id="ESM31211.1"/>
    </source>
</evidence>
<accession>A0ABC9U8F0</accession>
<evidence type="ECO:0000313" key="6">
    <source>
        <dbReference type="Proteomes" id="UP000017391"/>
    </source>
</evidence>
<evidence type="ECO:0000259" key="3">
    <source>
        <dbReference type="Pfam" id="PF01757"/>
    </source>
</evidence>
<feature type="transmembrane region" description="Helical" evidence="2">
    <location>
        <begin position="300"/>
        <end position="318"/>
    </location>
</feature>
<feature type="transmembrane region" description="Helical" evidence="2">
    <location>
        <begin position="146"/>
        <end position="166"/>
    </location>
</feature>
<feature type="transmembrane region" description="Helical" evidence="2">
    <location>
        <begin position="378"/>
        <end position="399"/>
    </location>
</feature>
<feature type="transmembrane region" description="Helical" evidence="2">
    <location>
        <begin position="39"/>
        <end position="63"/>
    </location>
</feature>
<dbReference type="SUPFAM" id="SSF52266">
    <property type="entry name" value="SGNH hydrolase"/>
    <property type="match status" value="1"/>
</dbReference>
<feature type="transmembrane region" description="Helical" evidence="2">
    <location>
        <begin position="240"/>
        <end position="256"/>
    </location>
</feature>
<name>A0ABC9U8F0_ENTAS</name>
<feature type="transmembrane region" description="Helical" evidence="2">
    <location>
        <begin position="84"/>
        <end position="104"/>
    </location>
</feature>
<dbReference type="PANTHER" id="PTHR23028:SF131">
    <property type="entry name" value="BLR2367 PROTEIN"/>
    <property type="match status" value="1"/>
</dbReference>
<evidence type="ECO:0008006" key="7">
    <source>
        <dbReference type="Google" id="ProtNLM"/>
    </source>
</evidence>
<keyword evidence="2" id="KW-0812">Transmembrane</keyword>
<dbReference type="Gene3D" id="3.40.50.1110">
    <property type="entry name" value="SGNH hydrolase"/>
    <property type="match status" value="1"/>
</dbReference>
<dbReference type="GO" id="GO:0005886">
    <property type="term" value="C:plasma membrane"/>
    <property type="evidence" value="ECO:0007669"/>
    <property type="project" value="UniProtKB-SubCell"/>
</dbReference>
<dbReference type="InterPro" id="IPR002656">
    <property type="entry name" value="Acyl_transf_3_dom"/>
</dbReference>
<feature type="transmembrane region" description="Helical" evidence="2">
    <location>
        <begin position="262"/>
        <end position="279"/>
    </location>
</feature>
<keyword evidence="2" id="KW-0472">Membrane</keyword>
<dbReference type="RefSeq" id="WP_023311454.1">
    <property type="nucleotide sequence ID" value="NZ_JANPSJ010000001.1"/>
</dbReference>
<feature type="transmembrane region" description="Helical" evidence="2">
    <location>
        <begin position="178"/>
        <end position="196"/>
    </location>
</feature>
<organism evidence="5 6">
    <name type="scientific">Enterobacter asburiae</name>
    <dbReference type="NCBI Taxonomy" id="61645"/>
    <lineage>
        <taxon>Bacteria</taxon>
        <taxon>Pseudomonadati</taxon>
        <taxon>Pseudomonadota</taxon>
        <taxon>Gammaproteobacteria</taxon>
        <taxon>Enterobacterales</taxon>
        <taxon>Enterobacteriaceae</taxon>
        <taxon>Enterobacter</taxon>
        <taxon>Enterobacter cloacae complex</taxon>
    </lineage>
</organism>
<evidence type="ECO:0000256" key="2">
    <source>
        <dbReference type="SAM" id="Phobius"/>
    </source>
</evidence>
<dbReference type="Pfam" id="PF01757">
    <property type="entry name" value="Acyl_transf_3"/>
    <property type="match status" value="1"/>
</dbReference>
<gene>
    <name evidence="5" type="ORF">L402_03513</name>
</gene>
<feature type="domain" description="SGNH hydrolase-type esterase" evidence="4">
    <location>
        <begin position="448"/>
        <end position="585"/>
    </location>
</feature>
<dbReference type="GO" id="GO:0016788">
    <property type="term" value="F:hydrolase activity, acting on ester bonds"/>
    <property type="evidence" value="ECO:0007669"/>
    <property type="project" value="UniProtKB-ARBA"/>
</dbReference>
<comment type="subcellular location">
    <subcellularLocation>
        <location evidence="1">Cell membrane</location>
        <topology evidence="1">Multi-pass membrane protein</topology>
    </subcellularLocation>
</comment>
<dbReference type="InterPro" id="IPR013830">
    <property type="entry name" value="SGNH_hydro"/>
</dbReference>
<protein>
    <recommendedName>
        <fullName evidence="7">Acyltransferase</fullName>
    </recommendedName>
</protein>
<feature type="transmembrane region" description="Helical" evidence="2">
    <location>
        <begin position="12"/>
        <end position="33"/>
    </location>
</feature>
<sequence length="595" mass="66464">MKVDNTVNKLGYIDATRGIAILMVIMVNTSQLVDGLPGLVGSVASFGQMGVQLFFVASALTLCMSHARRSSERNPTIKYFIRRFFRIAPLYYCGIIGFFVLNYVGTKYLGAPYMHEGQYSAINILSNIFMLHGMVPSANNTIVPGGWSIGTEFIFYALFPALFIIFDKMHRKAGLKAIFIVWVFITTLNFAFQLFYSSHSNLGFFNNSFWYFNISNNLSVFIAGFMIFYGADKIVSSKTTSYLLFAALITVSIFIFSMNRHILYSIVPAISAIAFIFLISGLERSNASPKILRRIGQLSFAMYITHIVFTSYVMRAINKHIPDFSPSIKLLAFYIIVVSISFVAAVVCEKLIENPGIQMGKKLINSLKSDNDKSKLKIVMALGVAFLLCASSAVAYRHFQSYMSTKRVSDFQSVMLDFKKMNANQADGDYIIYGDSLIQGMSPYGLNFKYVNMGVGGYSISQILSLSKDYEASGYKGAIIEGGVNDAMGSKTQEEISMDYEKLLGNASIVDNVYALKVLPIISGARKDVDHVNSRISMINTIIDKLCTRKVNCKVIEVPAEFLSDKKNDLYFDDGVHLNKNGYAVWMREINKHVK</sequence>
<dbReference type="PANTHER" id="PTHR23028">
    <property type="entry name" value="ACETYLTRANSFERASE"/>
    <property type="match status" value="1"/>
</dbReference>
<dbReference type="Proteomes" id="UP000017391">
    <property type="component" value="Unassembled WGS sequence"/>
</dbReference>
<keyword evidence="2" id="KW-1133">Transmembrane helix</keyword>
<reference evidence="6" key="1">
    <citation type="submission" date="2013-09" db="EMBL/GenBank/DDBJ databases">
        <title>The Genome Sequence of Enterobacter cloacae BWH 31.</title>
        <authorList>
            <consortium name="The Broad Institute Genomics Platform"/>
            <consortium name="The Broad Institute Genome Sequencing Center for Infectious Disease"/>
            <person name="Murphy C."/>
            <person name="Cosimi L."/>
            <person name="Cerqueira G."/>
            <person name="Feldgarden M."/>
            <person name="Hung D."/>
            <person name="Onderdonk A.B."/>
            <person name="Ferraro M.J."/>
            <person name="Hooper D."/>
            <person name="Dekker J."/>
            <person name="O'Brien T."/>
            <person name="Huang S."/>
            <person name="Quan V."/>
            <person name="Ernst C."/>
            <person name="Delaney M."/>
            <person name="DuBois A."/>
            <person name="Young S.K."/>
            <person name="Zeng Q."/>
            <person name="Gargeya S."/>
            <person name="Fitzgerald M."/>
            <person name="Abouelleil A."/>
            <person name="Alvarado L."/>
            <person name="Berlin A.M."/>
            <person name="Chapman S.B."/>
            <person name="Gainer-Dewar J."/>
            <person name="Goldberg J."/>
            <person name="Gnerre S."/>
            <person name="Griggs A."/>
            <person name="Gujja S."/>
            <person name="Hansen M."/>
            <person name="Howarth C."/>
            <person name="Imamovic A."/>
            <person name="Ireland A."/>
            <person name="Larimer J."/>
            <person name="McCowan C."/>
            <person name="Murphy C."/>
            <person name="Pearson M."/>
            <person name="Poon T.W."/>
            <person name="Priest M."/>
            <person name="Roberts A."/>
            <person name="Saif S."/>
            <person name="Shea T."/>
            <person name="Sykes S."/>
            <person name="Wortman J."/>
            <person name="Nusbaum C."/>
            <person name="Birren B."/>
        </authorList>
    </citation>
    <scope>NUCLEOTIDE SEQUENCE [LARGE SCALE GENOMIC DNA]</scope>
    <source>
        <strain evidence="6">BWH 31</strain>
    </source>
</reference>
<evidence type="ECO:0000259" key="4">
    <source>
        <dbReference type="Pfam" id="PF13472"/>
    </source>
</evidence>
<proteinExistence type="predicted"/>
<dbReference type="InterPro" id="IPR036514">
    <property type="entry name" value="SGNH_hydro_sf"/>
</dbReference>
<evidence type="ECO:0000256" key="1">
    <source>
        <dbReference type="ARBA" id="ARBA00004651"/>
    </source>
</evidence>
<feature type="domain" description="Acyltransferase 3" evidence="3">
    <location>
        <begin position="11"/>
        <end position="345"/>
    </location>
</feature>